<comment type="caution">
    <text evidence="1">The sequence shown here is derived from an EMBL/GenBank/DDBJ whole genome shotgun (WGS) entry which is preliminary data.</text>
</comment>
<evidence type="ECO:0000313" key="2">
    <source>
        <dbReference type="Proteomes" id="UP000301309"/>
    </source>
</evidence>
<proteinExistence type="predicted"/>
<dbReference type="EMBL" id="BJHW01000001">
    <property type="protein sequence ID" value="GDY50649.1"/>
    <property type="molecule type" value="Genomic_DNA"/>
</dbReference>
<organism evidence="1 2">
    <name type="scientific">Streptomyces violaceusniger</name>
    <dbReference type="NCBI Taxonomy" id="68280"/>
    <lineage>
        <taxon>Bacteria</taxon>
        <taxon>Bacillati</taxon>
        <taxon>Actinomycetota</taxon>
        <taxon>Actinomycetes</taxon>
        <taxon>Kitasatosporales</taxon>
        <taxon>Streptomycetaceae</taxon>
        <taxon>Streptomyces</taxon>
        <taxon>Streptomyces violaceusniger group</taxon>
    </lineage>
</organism>
<keyword evidence="2" id="KW-1185">Reference proteome</keyword>
<protein>
    <submittedName>
        <fullName evidence="1">Uncharacterized protein</fullName>
    </submittedName>
</protein>
<gene>
    <name evidence="1" type="ORF">SVIO_012720</name>
</gene>
<accession>A0A4D4KXU4</accession>
<evidence type="ECO:0000313" key="1">
    <source>
        <dbReference type="EMBL" id="GDY50649.1"/>
    </source>
</evidence>
<dbReference type="AlphaFoldDB" id="A0A4D4KXU4"/>
<dbReference type="Proteomes" id="UP000301309">
    <property type="component" value="Unassembled WGS sequence"/>
</dbReference>
<reference evidence="1 2" key="1">
    <citation type="journal article" date="2020" name="Int. J. Syst. Evol. Microbiol.">
        <title>Reclassification of Streptomyces castelarensis and Streptomyces sporoclivatus as later heterotypic synonyms of Streptomyces antimycoticus.</title>
        <authorList>
            <person name="Komaki H."/>
            <person name="Tamura T."/>
        </authorList>
    </citation>
    <scope>NUCLEOTIDE SEQUENCE [LARGE SCALE GENOMIC DNA]</scope>
    <source>
        <strain evidence="1 2">NBRC 13459</strain>
    </source>
</reference>
<name>A0A4D4KXU4_STRVO</name>
<sequence>MRATFADFTIDPPRFGNGTARYTRCHPDRDRLAIGAGGRVELDFALDGGELPEQLTLTLIARVSPLGNPWDGRPSTSPSTGMR</sequence>